<dbReference type="Proteomes" id="UP000037267">
    <property type="component" value="Unassembled WGS sequence"/>
</dbReference>
<proteinExistence type="predicted"/>
<evidence type="ECO:0000313" key="1">
    <source>
        <dbReference type="EMBL" id="KNF07419.1"/>
    </source>
</evidence>
<sequence length="46" mass="5333">MLRITSKNKIYFVGKSYEVIEAIENLSLKYSPNTTILEIIDDLLKD</sequence>
<dbReference type="AlphaFoldDB" id="A0A0L0W7D2"/>
<comment type="caution">
    <text evidence="1">The sequence shown here is derived from an EMBL/GenBank/DDBJ whole genome shotgun (WGS) entry which is preliminary data.</text>
</comment>
<keyword evidence="2" id="KW-1185">Reference proteome</keyword>
<accession>A0A0L0W7D2</accession>
<gene>
    <name evidence="1" type="ORF">CLPU_17c00440</name>
</gene>
<protein>
    <submittedName>
        <fullName evidence="1">Uncharacterized protein</fullName>
    </submittedName>
</protein>
<dbReference type="RefSeq" id="WP_164492062.1">
    <property type="nucleotide sequence ID" value="NZ_LGSS01000017.1"/>
</dbReference>
<organism evidence="1 2">
    <name type="scientific">Gottschalkia purinilytica</name>
    <name type="common">Clostridium purinilyticum</name>
    <dbReference type="NCBI Taxonomy" id="1503"/>
    <lineage>
        <taxon>Bacteria</taxon>
        <taxon>Bacillati</taxon>
        <taxon>Bacillota</taxon>
        <taxon>Tissierellia</taxon>
        <taxon>Tissierellales</taxon>
        <taxon>Gottschalkiaceae</taxon>
        <taxon>Gottschalkia</taxon>
    </lineage>
</organism>
<name>A0A0L0W7D2_GOTPU</name>
<dbReference type="STRING" id="1503.CLPU_17c00440"/>
<dbReference type="EMBL" id="LGSS01000017">
    <property type="protein sequence ID" value="KNF07419.1"/>
    <property type="molecule type" value="Genomic_DNA"/>
</dbReference>
<evidence type="ECO:0000313" key="2">
    <source>
        <dbReference type="Proteomes" id="UP000037267"/>
    </source>
</evidence>
<reference evidence="2" key="1">
    <citation type="submission" date="2015-07" db="EMBL/GenBank/DDBJ databases">
        <title>Draft genome sequence of the purine-degrading Gottschalkia purinilyticum DSM 1384 (formerly Clostridium purinilyticum).</title>
        <authorList>
            <person name="Poehlein A."/>
            <person name="Schiel-Bengelsdorf B."/>
            <person name="Bengelsdorf F.R."/>
            <person name="Daniel R."/>
            <person name="Duerre P."/>
        </authorList>
    </citation>
    <scope>NUCLEOTIDE SEQUENCE [LARGE SCALE GENOMIC DNA]</scope>
    <source>
        <strain evidence="2">DSM 1384</strain>
    </source>
</reference>